<comment type="caution">
    <text evidence="1">The sequence shown here is derived from an EMBL/GenBank/DDBJ whole genome shotgun (WGS) entry which is preliminary data.</text>
</comment>
<dbReference type="EMBL" id="JAWDIE010000016">
    <property type="protein sequence ID" value="MEJ7138876.1"/>
    <property type="molecule type" value="Genomic_DNA"/>
</dbReference>
<name>A0ACC6P3T3_9BURK</name>
<organism evidence="1 2">
    <name type="scientific">Amphibiibacter pelophylacis</name>
    <dbReference type="NCBI Taxonomy" id="1799477"/>
    <lineage>
        <taxon>Bacteria</taxon>
        <taxon>Pseudomonadati</taxon>
        <taxon>Pseudomonadota</taxon>
        <taxon>Betaproteobacteria</taxon>
        <taxon>Burkholderiales</taxon>
        <taxon>Sphaerotilaceae</taxon>
        <taxon>Amphibiibacter</taxon>
    </lineage>
</organism>
<keyword evidence="2" id="KW-1185">Reference proteome</keyword>
<protein>
    <submittedName>
        <fullName evidence="1">Prepilin-type N-terminal cleavage/methylation domain-containing protein</fullName>
    </submittedName>
</protein>
<evidence type="ECO:0000313" key="2">
    <source>
        <dbReference type="Proteomes" id="UP001364695"/>
    </source>
</evidence>
<dbReference type="Proteomes" id="UP001364695">
    <property type="component" value="Unassembled WGS sequence"/>
</dbReference>
<sequence length="190" mass="19658">MTPIWVPGSKAARRRPGHTRGFTLIELMVVIAIVAISAGLVSLAIRDPAASQLDREGLRLAALLDSARATARASGQPVTWWPAASLNRRTDAPTPPKDSPVPDFLFAGLPARAALPSRWLDRAAIAVRVSRNGQVADDLVLGPEPLIPPQSVTLSLDGQQITLASDGLGPFRNAGNAGSAGSAGSGPGQP</sequence>
<evidence type="ECO:0000313" key="1">
    <source>
        <dbReference type="EMBL" id="MEJ7138876.1"/>
    </source>
</evidence>
<reference evidence="1" key="1">
    <citation type="submission" date="2023-10" db="EMBL/GenBank/DDBJ databases">
        <title>Amphibacter perezi, gen. nov., sp. nov. a novel taxa of the family Comamonadaceae, class Betaproteobacteria isolated from the skin microbiota of Pelophylax perezi from different populations.</title>
        <authorList>
            <person name="Costa S."/>
            <person name="Proenca D.N."/>
            <person name="Lopes I."/>
            <person name="Morais P.V."/>
        </authorList>
    </citation>
    <scope>NUCLEOTIDE SEQUENCE</scope>
    <source>
        <strain evidence="1">SL12-8</strain>
    </source>
</reference>
<gene>
    <name evidence="1" type="ORF">RV045_10630</name>
</gene>
<accession>A0ACC6P3T3</accession>
<proteinExistence type="predicted"/>